<comment type="caution">
    <text evidence="12">The sequence shown here is derived from an EMBL/GenBank/DDBJ whole genome shotgun (WGS) entry which is preliminary data.</text>
</comment>
<dbReference type="OrthoDB" id="71227at2759"/>
<dbReference type="InterPro" id="IPR055410">
    <property type="entry name" value="Beta-prop_CAF1B_HIR1"/>
</dbReference>
<dbReference type="InterPro" id="IPR036322">
    <property type="entry name" value="WD40_repeat_dom_sf"/>
</dbReference>
<evidence type="ECO:0000256" key="6">
    <source>
        <dbReference type="ARBA" id="ARBA00022853"/>
    </source>
</evidence>
<comment type="subcellular location">
    <subcellularLocation>
        <location evidence="1">Nucleus</location>
    </subcellularLocation>
</comment>
<keyword evidence="3 9" id="KW-0853">WD repeat</keyword>
<dbReference type="GO" id="GO:0006281">
    <property type="term" value="P:DNA repair"/>
    <property type="evidence" value="ECO:0007669"/>
    <property type="project" value="UniProtKB-KW"/>
</dbReference>
<proteinExistence type="inferred from homology"/>
<evidence type="ECO:0000313" key="12">
    <source>
        <dbReference type="EMBL" id="ORZ20220.1"/>
    </source>
</evidence>
<evidence type="ECO:0000256" key="4">
    <source>
        <dbReference type="ARBA" id="ARBA00022737"/>
    </source>
</evidence>
<protein>
    <submittedName>
        <fullName evidence="12">WD40-repeat-containing domain protein</fullName>
    </submittedName>
</protein>
<dbReference type="GO" id="GO:0006335">
    <property type="term" value="P:DNA replication-dependent chromatin assembly"/>
    <property type="evidence" value="ECO:0007669"/>
    <property type="project" value="InterPro"/>
</dbReference>
<feature type="region of interest" description="Disordered" evidence="10">
    <location>
        <begin position="476"/>
        <end position="504"/>
    </location>
</feature>
<evidence type="ECO:0000259" key="11">
    <source>
        <dbReference type="Pfam" id="PF24105"/>
    </source>
</evidence>
<feature type="repeat" description="WD" evidence="9">
    <location>
        <begin position="16"/>
        <end position="43"/>
    </location>
</feature>
<keyword evidence="13" id="KW-1185">Reference proteome</keyword>
<dbReference type="PROSITE" id="PS50294">
    <property type="entry name" value="WD_REPEATS_REGION"/>
    <property type="match status" value="3"/>
</dbReference>
<feature type="compositionally biased region" description="Low complexity" evidence="10">
    <location>
        <begin position="246"/>
        <end position="255"/>
    </location>
</feature>
<feature type="repeat" description="WD" evidence="9">
    <location>
        <begin position="77"/>
        <end position="118"/>
    </location>
</feature>
<feature type="region of interest" description="Disordered" evidence="10">
    <location>
        <begin position="239"/>
        <end position="284"/>
    </location>
</feature>
<dbReference type="Proteomes" id="UP000193560">
    <property type="component" value="Unassembled WGS sequence"/>
</dbReference>
<evidence type="ECO:0000313" key="13">
    <source>
        <dbReference type="Proteomes" id="UP000193560"/>
    </source>
</evidence>
<feature type="domain" description="CAF1B/HIR1 beta-propeller" evidence="11">
    <location>
        <begin position="2"/>
        <end position="213"/>
    </location>
</feature>
<accession>A0A1X2IPM1</accession>
<evidence type="ECO:0000256" key="3">
    <source>
        <dbReference type="ARBA" id="ARBA00022574"/>
    </source>
</evidence>
<dbReference type="Pfam" id="PF24105">
    <property type="entry name" value="Beta-prop_CAF1B_HIR1"/>
    <property type="match status" value="2"/>
</dbReference>
<dbReference type="EMBL" id="MCGE01000006">
    <property type="protein sequence ID" value="ORZ20220.1"/>
    <property type="molecule type" value="Genomic_DNA"/>
</dbReference>
<dbReference type="InterPro" id="IPR045145">
    <property type="entry name" value="PTHR15271"/>
</dbReference>
<evidence type="ECO:0000256" key="5">
    <source>
        <dbReference type="ARBA" id="ARBA00022763"/>
    </source>
</evidence>
<dbReference type="GO" id="GO:0033186">
    <property type="term" value="C:CAF-1 complex"/>
    <property type="evidence" value="ECO:0007669"/>
    <property type="project" value="TreeGrafter"/>
</dbReference>
<dbReference type="STRING" id="90262.A0A1X2IPM1"/>
<evidence type="ECO:0000256" key="10">
    <source>
        <dbReference type="SAM" id="MobiDB-lite"/>
    </source>
</evidence>
<keyword evidence="8" id="KW-0539">Nucleus</keyword>
<feature type="compositionally biased region" description="Low complexity" evidence="10">
    <location>
        <begin position="261"/>
        <end position="279"/>
    </location>
</feature>
<keyword evidence="5" id="KW-0227">DNA damage</keyword>
<dbReference type="GO" id="GO:0005634">
    <property type="term" value="C:nucleus"/>
    <property type="evidence" value="ECO:0007669"/>
    <property type="project" value="UniProtKB-SubCell"/>
</dbReference>
<dbReference type="PANTHER" id="PTHR15271">
    <property type="entry name" value="CHROMATIN ASSEMBLY FACTOR 1 SUBUNIT B"/>
    <property type="match status" value="1"/>
</dbReference>
<evidence type="ECO:0000256" key="8">
    <source>
        <dbReference type="ARBA" id="ARBA00023242"/>
    </source>
</evidence>
<dbReference type="InterPro" id="IPR001680">
    <property type="entry name" value="WD40_rpt"/>
</dbReference>
<comment type="similarity">
    <text evidence="2">Belongs to the WD repeat HIR1 family.</text>
</comment>
<keyword evidence="4" id="KW-0677">Repeat</keyword>
<keyword evidence="6" id="KW-0156">Chromatin regulator</keyword>
<evidence type="ECO:0000256" key="1">
    <source>
        <dbReference type="ARBA" id="ARBA00004123"/>
    </source>
</evidence>
<dbReference type="Gene3D" id="2.130.10.10">
    <property type="entry name" value="YVTN repeat-like/Quinoprotein amine dehydrogenase"/>
    <property type="match status" value="3"/>
</dbReference>
<keyword evidence="7" id="KW-0234">DNA repair</keyword>
<organism evidence="12 13">
    <name type="scientific">Absidia repens</name>
    <dbReference type="NCBI Taxonomy" id="90262"/>
    <lineage>
        <taxon>Eukaryota</taxon>
        <taxon>Fungi</taxon>
        <taxon>Fungi incertae sedis</taxon>
        <taxon>Mucoromycota</taxon>
        <taxon>Mucoromycotina</taxon>
        <taxon>Mucoromycetes</taxon>
        <taxon>Mucorales</taxon>
        <taxon>Cunninghamellaceae</taxon>
        <taxon>Absidia</taxon>
    </lineage>
</organism>
<feature type="domain" description="CAF1B/HIR1 beta-propeller" evidence="11">
    <location>
        <begin position="274"/>
        <end position="449"/>
    </location>
</feature>
<sequence>MIAKTLEINWHDGQAVYSVDFSSDGQRFATAGADASVRIWSVKRQLENDITPKQSSKHANHNGSQQLPVSIDFLSELKRHSSPVNVVRFSPQGEYLASAGDDACIILWRLSANKETSFGGEYSEFEKETWTATHMLYGHNKEIYDLAWSSCGQYFITASIDNTARVWSVAERTVIHVFADHTHYVQGVTWDPLGEYVATQSSDRTLAIYSYQKGPNGKLQFSNCAKRHSYLDRGKIQREMTHKDTPATATTLTKTDITEPSTNASSTTTATATTTATTTDDPPGSFRFFHDENLVSFFRRLAMSPDGGLLITPAGLAKNNMVSSVLSSDDDIQHCSYIFPRNTMLKYPIAYTGSHSKPSTAVRWCQQAFERRPTKRSSLFDLPYRMIYAVATQDSVYIYDTQQEQPICAISGMHYAPITDLTWSKDGTILTFSSADGYCSAVVFSNDELGVIFTKPRLAGHVEDEEMTDASTISNKNTTSVKCTPATTPTPAMNKISPLPLPTSIPSSPAVTTLDQWTKSAPVTNSHLTKTSATMPSESSLSSSSSSVSSSTSSSPTTKRRITPTLITSTCDKKRRITPIQVHPSSQ</sequence>
<feature type="compositionally biased region" description="Polar residues" evidence="10">
    <location>
        <begin position="476"/>
        <end position="491"/>
    </location>
</feature>
<gene>
    <name evidence="12" type="ORF">BCR42DRAFT_488763</name>
</gene>
<reference evidence="12 13" key="1">
    <citation type="submission" date="2016-07" db="EMBL/GenBank/DDBJ databases">
        <title>Pervasive Adenine N6-methylation of Active Genes in Fungi.</title>
        <authorList>
            <consortium name="DOE Joint Genome Institute"/>
            <person name="Mondo S.J."/>
            <person name="Dannebaum R.O."/>
            <person name="Kuo R.C."/>
            <person name="Labutti K."/>
            <person name="Haridas S."/>
            <person name="Kuo A."/>
            <person name="Salamov A."/>
            <person name="Ahrendt S.R."/>
            <person name="Lipzen A."/>
            <person name="Sullivan W."/>
            <person name="Andreopoulos W.B."/>
            <person name="Clum A."/>
            <person name="Lindquist E."/>
            <person name="Daum C."/>
            <person name="Ramamoorthy G.K."/>
            <person name="Gryganskyi A."/>
            <person name="Culley D."/>
            <person name="Magnuson J.K."/>
            <person name="James T.Y."/>
            <person name="O'Malley M.A."/>
            <person name="Stajich J.E."/>
            <person name="Spatafora J.W."/>
            <person name="Visel A."/>
            <person name="Grigoriev I.V."/>
        </authorList>
    </citation>
    <scope>NUCLEOTIDE SEQUENCE [LARGE SCALE GENOMIC DNA]</scope>
    <source>
        <strain evidence="12 13">NRRL 1336</strain>
    </source>
</reference>
<evidence type="ECO:0000256" key="2">
    <source>
        <dbReference type="ARBA" id="ARBA00007306"/>
    </source>
</evidence>
<dbReference type="AlphaFoldDB" id="A0A1X2IPM1"/>
<evidence type="ECO:0000256" key="9">
    <source>
        <dbReference type="PROSITE-ProRule" id="PRU00221"/>
    </source>
</evidence>
<feature type="compositionally biased region" description="Low complexity" evidence="10">
    <location>
        <begin position="531"/>
        <end position="557"/>
    </location>
</feature>
<name>A0A1X2IPM1_9FUNG</name>
<dbReference type="InterPro" id="IPR015943">
    <property type="entry name" value="WD40/YVTN_repeat-like_dom_sf"/>
</dbReference>
<dbReference type="SMART" id="SM00320">
    <property type="entry name" value="WD40"/>
    <property type="match status" value="6"/>
</dbReference>
<feature type="region of interest" description="Disordered" evidence="10">
    <location>
        <begin position="522"/>
        <end position="587"/>
    </location>
</feature>
<dbReference type="PANTHER" id="PTHR15271:SF4">
    <property type="entry name" value="CHROMATIN ASSEMBLY FACTOR 1 SUBUNIT B"/>
    <property type="match status" value="1"/>
</dbReference>
<feature type="repeat" description="WD" evidence="9">
    <location>
        <begin position="178"/>
        <end position="214"/>
    </location>
</feature>
<dbReference type="GO" id="GO:0006334">
    <property type="term" value="P:nucleosome assembly"/>
    <property type="evidence" value="ECO:0007669"/>
    <property type="project" value="TreeGrafter"/>
</dbReference>
<feature type="repeat" description="WD" evidence="9">
    <location>
        <begin position="136"/>
        <end position="177"/>
    </location>
</feature>
<dbReference type="PROSITE" id="PS50082">
    <property type="entry name" value="WD_REPEATS_2"/>
    <property type="match status" value="4"/>
</dbReference>
<dbReference type="SUPFAM" id="SSF50978">
    <property type="entry name" value="WD40 repeat-like"/>
    <property type="match status" value="1"/>
</dbReference>
<evidence type="ECO:0000256" key="7">
    <source>
        <dbReference type="ARBA" id="ARBA00023204"/>
    </source>
</evidence>